<dbReference type="Gene3D" id="3.30.450.40">
    <property type="match status" value="1"/>
</dbReference>
<sequence>MTENPKNVVYSVAKAFSVLRAFGPDLPELTVTEVAGRAELDRGTAFRLVHTLVQLGYLAAVPQSRRFRLTLKCLELGYTPLARADLKILSRPLLRELVPEVADAASLGMLNDCDVVYVERVQGEVSRSALDRRVGSRTGAYATALGHAILAHLPYEKQIEVLERSERVKLSEHTLVDIDQLTARLSQVREQGYATSDGENAYGLRTVAAAIFDIDGQPIAGISATIRTERMAMAPFVAEAAPHVRRIAAELTEAVRLSFGAIAQYGR</sequence>
<reference evidence="6" key="1">
    <citation type="journal article" date="2014" name="Int. J. Syst. Evol. Microbiol.">
        <title>Complete genome sequence of Corynebacterium casei LMG S-19264T (=DSM 44701T), isolated from a smear-ripened cheese.</title>
        <authorList>
            <consortium name="US DOE Joint Genome Institute (JGI-PGF)"/>
            <person name="Walter F."/>
            <person name="Albersmeier A."/>
            <person name="Kalinowski J."/>
            <person name="Ruckert C."/>
        </authorList>
    </citation>
    <scope>NUCLEOTIDE SEQUENCE</scope>
    <source>
        <strain evidence="6">CGMCC 1.15725</strain>
    </source>
</reference>
<proteinExistence type="predicted"/>
<dbReference type="PROSITE" id="PS51078">
    <property type="entry name" value="ICLR_ED"/>
    <property type="match status" value="1"/>
</dbReference>
<name>A0A8J3E6T2_9PROT</name>
<gene>
    <name evidence="6" type="ORF">GCM10011611_58340</name>
</gene>
<dbReference type="InterPro" id="IPR036390">
    <property type="entry name" value="WH_DNA-bd_sf"/>
</dbReference>
<feature type="domain" description="HTH iclR-type" evidence="4">
    <location>
        <begin position="9"/>
        <end position="71"/>
    </location>
</feature>
<organism evidence="6 7">
    <name type="scientific">Aliidongia dinghuensis</name>
    <dbReference type="NCBI Taxonomy" id="1867774"/>
    <lineage>
        <taxon>Bacteria</taxon>
        <taxon>Pseudomonadati</taxon>
        <taxon>Pseudomonadota</taxon>
        <taxon>Alphaproteobacteria</taxon>
        <taxon>Rhodospirillales</taxon>
        <taxon>Dongiaceae</taxon>
        <taxon>Aliidongia</taxon>
    </lineage>
</organism>
<evidence type="ECO:0000259" key="5">
    <source>
        <dbReference type="PROSITE" id="PS51078"/>
    </source>
</evidence>
<dbReference type="InterPro" id="IPR029016">
    <property type="entry name" value="GAF-like_dom_sf"/>
</dbReference>
<evidence type="ECO:0000313" key="7">
    <source>
        <dbReference type="Proteomes" id="UP000646365"/>
    </source>
</evidence>
<dbReference type="PANTHER" id="PTHR30136">
    <property type="entry name" value="HELIX-TURN-HELIX TRANSCRIPTIONAL REGULATOR, ICLR FAMILY"/>
    <property type="match status" value="1"/>
</dbReference>
<dbReference type="Proteomes" id="UP000646365">
    <property type="component" value="Unassembled WGS sequence"/>
</dbReference>
<comment type="caution">
    <text evidence="6">The sequence shown here is derived from an EMBL/GenBank/DDBJ whole genome shotgun (WGS) entry which is preliminary data.</text>
</comment>
<keyword evidence="3" id="KW-0804">Transcription</keyword>
<dbReference type="InterPro" id="IPR050707">
    <property type="entry name" value="HTH_MetabolicPath_Reg"/>
</dbReference>
<protein>
    <submittedName>
        <fullName evidence="6">Transcriptional regulator</fullName>
    </submittedName>
</protein>
<dbReference type="InterPro" id="IPR005471">
    <property type="entry name" value="Tscrpt_reg_IclR_N"/>
</dbReference>
<reference evidence="6" key="2">
    <citation type="submission" date="2020-09" db="EMBL/GenBank/DDBJ databases">
        <authorList>
            <person name="Sun Q."/>
            <person name="Zhou Y."/>
        </authorList>
    </citation>
    <scope>NUCLEOTIDE SEQUENCE</scope>
    <source>
        <strain evidence="6">CGMCC 1.15725</strain>
    </source>
</reference>
<dbReference type="PANTHER" id="PTHR30136:SF34">
    <property type="entry name" value="TRANSCRIPTIONAL REGULATOR"/>
    <property type="match status" value="1"/>
</dbReference>
<evidence type="ECO:0000259" key="4">
    <source>
        <dbReference type="PROSITE" id="PS51077"/>
    </source>
</evidence>
<dbReference type="Gene3D" id="1.10.10.10">
    <property type="entry name" value="Winged helix-like DNA-binding domain superfamily/Winged helix DNA-binding domain"/>
    <property type="match status" value="1"/>
</dbReference>
<dbReference type="RefSeq" id="WP_189051719.1">
    <property type="nucleotide sequence ID" value="NZ_BMJQ01000021.1"/>
</dbReference>
<evidence type="ECO:0000256" key="1">
    <source>
        <dbReference type="ARBA" id="ARBA00023015"/>
    </source>
</evidence>
<evidence type="ECO:0000256" key="2">
    <source>
        <dbReference type="ARBA" id="ARBA00023125"/>
    </source>
</evidence>
<dbReference type="GO" id="GO:0003700">
    <property type="term" value="F:DNA-binding transcription factor activity"/>
    <property type="evidence" value="ECO:0007669"/>
    <property type="project" value="TreeGrafter"/>
</dbReference>
<dbReference type="SMART" id="SM00346">
    <property type="entry name" value="HTH_ICLR"/>
    <property type="match status" value="1"/>
</dbReference>
<dbReference type="SUPFAM" id="SSF55781">
    <property type="entry name" value="GAF domain-like"/>
    <property type="match status" value="1"/>
</dbReference>
<dbReference type="InterPro" id="IPR014757">
    <property type="entry name" value="Tscrpt_reg_IclR_C"/>
</dbReference>
<dbReference type="EMBL" id="BMJQ01000021">
    <property type="protein sequence ID" value="GGF44266.1"/>
    <property type="molecule type" value="Genomic_DNA"/>
</dbReference>
<feature type="domain" description="IclR-ED" evidence="5">
    <location>
        <begin position="72"/>
        <end position="257"/>
    </location>
</feature>
<dbReference type="GO" id="GO:0045892">
    <property type="term" value="P:negative regulation of DNA-templated transcription"/>
    <property type="evidence" value="ECO:0007669"/>
    <property type="project" value="TreeGrafter"/>
</dbReference>
<keyword evidence="7" id="KW-1185">Reference proteome</keyword>
<evidence type="ECO:0000256" key="3">
    <source>
        <dbReference type="ARBA" id="ARBA00023163"/>
    </source>
</evidence>
<dbReference type="SUPFAM" id="SSF46785">
    <property type="entry name" value="Winged helix' DNA-binding domain"/>
    <property type="match status" value="1"/>
</dbReference>
<dbReference type="InterPro" id="IPR036388">
    <property type="entry name" value="WH-like_DNA-bd_sf"/>
</dbReference>
<keyword evidence="2" id="KW-0238">DNA-binding</keyword>
<dbReference type="Pfam" id="PF01614">
    <property type="entry name" value="IclR_C"/>
    <property type="match status" value="1"/>
</dbReference>
<accession>A0A8J3E6T2</accession>
<evidence type="ECO:0000313" key="6">
    <source>
        <dbReference type="EMBL" id="GGF44266.1"/>
    </source>
</evidence>
<dbReference type="GO" id="GO:0003677">
    <property type="term" value="F:DNA binding"/>
    <property type="evidence" value="ECO:0007669"/>
    <property type="project" value="UniProtKB-KW"/>
</dbReference>
<dbReference type="Pfam" id="PF09339">
    <property type="entry name" value="HTH_IclR"/>
    <property type="match status" value="1"/>
</dbReference>
<dbReference type="PROSITE" id="PS51077">
    <property type="entry name" value="HTH_ICLR"/>
    <property type="match status" value="1"/>
</dbReference>
<keyword evidence="1" id="KW-0805">Transcription regulation</keyword>
<dbReference type="AlphaFoldDB" id="A0A8J3E6T2"/>